<evidence type="ECO:0000313" key="2">
    <source>
        <dbReference type="EMBL" id="MBM6820842.1"/>
    </source>
</evidence>
<proteinExistence type="predicted"/>
<dbReference type="Gene3D" id="3.30.70.1290">
    <property type="entry name" value="Transposase IS200-like"/>
    <property type="match status" value="1"/>
</dbReference>
<dbReference type="InterPro" id="IPR036515">
    <property type="entry name" value="Transposase_17_sf"/>
</dbReference>
<dbReference type="Pfam" id="PF01797">
    <property type="entry name" value="Y1_Tnp"/>
    <property type="match status" value="1"/>
</dbReference>
<dbReference type="SUPFAM" id="SSF143422">
    <property type="entry name" value="Transposase IS200-like"/>
    <property type="match status" value="1"/>
</dbReference>
<dbReference type="RefSeq" id="WP_204572733.1">
    <property type="nucleotide sequence ID" value="NZ_JACJLL010000179.1"/>
</dbReference>
<gene>
    <name evidence="2" type="ORF">H6A19_16115</name>
</gene>
<evidence type="ECO:0000313" key="3">
    <source>
        <dbReference type="Proteomes" id="UP000767334"/>
    </source>
</evidence>
<dbReference type="SMART" id="SM01321">
    <property type="entry name" value="Y1_Tnp"/>
    <property type="match status" value="1"/>
</dbReference>
<evidence type="ECO:0000259" key="1">
    <source>
        <dbReference type="SMART" id="SM01321"/>
    </source>
</evidence>
<protein>
    <submittedName>
        <fullName evidence="2">Transposase</fullName>
    </submittedName>
</protein>
<accession>A0ABS2FKZ6</accession>
<organism evidence="2 3">
    <name type="scientific">Clostridium saudiense</name>
    <dbReference type="NCBI Taxonomy" id="1414720"/>
    <lineage>
        <taxon>Bacteria</taxon>
        <taxon>Bacillati</taxon>
        <taxon>Bacillota</taxon>
        <taxon>Clostridia</taxon>
        <taxon>Eubacteriales</taxon>
        <taxon>Clostridiaceae</taxon>
        <taxon>Clostridium</taxon>
    </lineage>
</organism>
<feature type="domain" description="Transposase IS200-like" evidence="1">
    <location>
        <begin position="9"/>
        <end position="126"/>
    </location>
</feature>
<dbReference type="Proteomes" id="UP000767334">
    <property type="component" value="Unassembled WGS sequence"/>
</dbReference>
<reference evidence="2 3" key="1">
    <citation type="journal article" date="2021" name="Sci. Rep.">
        <title>The distribution of antibiotic resistance genes in chicken gut microbiota commensals.</title>
        <authorList>
            <person name="Juricova H."/>
            <person name="Matiasovicova J."/>
            <person name="Kubasova T."/>
            <person name="Cejkova D."/>
            <person name="Rychlik I."/>
        </authorList>
    </citation>
    <scope>NUCLEOTIDE SEQUENCE [LARGE SCALE GENOMIC DNA]</scope>
    <source>
        <strain evidence="2 3">An435</strain>
    </source>
</reference>
<sequence>MTSEKRSWYEGATYHITARGHHRNDIFRDEEDFKIYLIILEEALLYFNNYNYEIIAYCLMDNYVHLLLKTGVEPPWRFIARVHSIYARYFNKKYNYLGALFQGRYSAEIIENDTYMLETSRYIHLNPVKARMVETPDEYKWCSYLIYVGEQEENFINSKIILNYFQYEKRFKLYREFVYTKLKELREKLLEEEIKANQEIR</sequence>
<dbReference type="EMBL" id="JACJLL010000179">
    <property type="protein sequence ID" value="MBM6820842.1"/>
    <property type="molecule type" value="Genomic_DNA"/>
</dbReference>
<dbReference type="PANTHER" id="PTHR34322">
    <property type="entry name" value="TRANSPOSASE, Y1_TNP DOMAIN-CONTAINING"/>
    <property type="match status" value="1"/>
</dbReference>
<name>A0ABS2FKZ6_9CLOT</name>
<comment type="caution">
    <text evidence="2">The sequence shown here is derived from an EMBL/GenBank/DDBJ whole genome shotgun (WGS) entry which is preliminary data.</text>
</comment>
<keyword evidence="3" id="KW-1185">Reference proteome</keyword>
<dbReference type="InterPro" id="IPR002686">
    <property type="entry name" value="Transposase_17"/>
</dbReference>
<dbReference type="PANTHER" id="PTHR34322:SF2">
    <property type="entry name" value="TRANSPOSASE IS200-LIKE DOMAIN-CONTAINING PROTEIN"/>
    <property type="match status" value="1"/>
</dbReference>